<dbReference type="PANTHER" id="PTHR31245:SF1">
    <property type="entry name" value="UBIQUITIN SYSTEM COMPONENT CUE PROTEIN"/>
    <property type="match status" value="1"/>
</dbReference>
<evidence type="ECO:0000256" key="1">
    <source>
        <dbReference type="SAM" id="Coils"/>
    </source>
</evidence>
<keyword evidence="1" id="KW-0175">Coiled coil</keyword>
<sequence length="90" mass="10846">MLKEQVDVLLRENSVLKRAFMIQRDRQKEYEKGNEELEHLKQLVTQYQEQVRTLEAKGRTRIYRYLRIEVCNPLPMILVKPPDERGSMDI</sequence>
<gene>
    <name evidence="2" type="ORF">Cni_G16734</name>
</gene>
<accession>A0AAQ3KFN0</accession>
<evidence type="ECO:0000313" key="2">
    <source>
        <dbReference type="EMBL" id="WOL07983.1"/>
    </source>
</evidence>
<feature type="coiled-coil region" evidence="1">
    <location>
        <begin position="30"/>
        <end position="57"/>
    </location>
</feature>
<dbReference type="PANTHER" id="PTHR31245">
    <property type="entry name" value="UBIQUITIN SYSTEM COMPONENT CUE PROTEIN"/>
    <property type="match status" value="1"/>
</dbReference>
<evidence type="ECO:0000313" key="3">
    <source>
        <dbReference type="Proteomes" id="UP001327560"/>
    </source>
</evidence>
<dbReference type="Proteomes" id="UP001327560">
    <property type="component" value="Chromosome 5"/>
</dbReference>
<reference evidence="2 3" key="1">
    <citation type="submission" date="2023-10" db="EMBL/GenBank/DDBJ databases">
        <title>Chromosome-scale genome assembly provides insights into flower coloration mechanisms of Canna indica.</title>
        <authorList>
            <person name="Li C."/>
        </authorList>
    </citation>
    <scope>NUCLEOTIDE SEQUENCE [LARGE SCALE GENOMIC DNA]</scope>
    <source>
        <tissue evidence="2">Flower</tissue>
    </source>
</reference>
<dbReference type="AlphaFoldDB" id="A0AAQ3KFN0"/>
<organism evidence="2 3">
    <name type="scientific">Canna indica</name>
    <name type="common">Indian-shot</name>
    <dbReference type="NCBI Taxonomy" id="4628"/>
    <lineage>
        <taxon>Eukaryota</taxon>
        <taxon>Viridiplantae</taxon>
        <taxon>Streptophyta</taxon>
        <taxon>Embryophyta</taxon>
        <taxon>Tracheophyta</taxon>
        <taxon>Spermatophyta</taxon>
        <taxon>Magnoliopsida</taxon>
        <taxon>Liliopsida</taxon>
        <taxon>Zingiberales</taxon>
        <taxon>Cannaceae</taxon>
        <taxon>Canna</taxon>
    </lineage>
</organism>
<proteinExistence type="predicted"/>
<name>A0AAQ3KFN0_9LILI</name>
<keyword evidence="3" id="KW-1185">Reference proteome</keyword>
<protein>
    <submittedName>
        <fullName evidence="2">Uncharacterized protein</fullName>
    </submittedName>
</protein>
<dbReference type="EMBL" id="CP136894">
    <property type="protein sequence ID" value="WOL07983.1"/>
    <property type="molecule type" value="Genomic_DNA"/>
</dbReference>